<dbReference type="Pfam" id="PF00498">
    <property type="entry name" value="FHA"/>
    <property type="match status" value="1"/>
</dbReference>
<dbReference type="SUPFAM" id="SSF49879">
    <property type="entry name" value="SMAD/FHA domain"/>
    <property type="match status" value="1"/>
</dbReference>
<feature type="domain" description="FHA" evidence="3">
    <location>
        <begin position="89"/>
        <end position="138"/>
    </location>
</feature>
<evidence type="ECO:0000313" key="5">
    <source>
        <dbReference type="Proteomes" id="UP000010301"/>
    </source>
</evidence>
<dbReference type="PANTHER" id="PTHR23308">
    <property type="entry name" value="NUCLEAR INHIBITOR OF PROTEIN PHOSPHATASE-1"/>
    <property type="match status" value="1"/>
</dbReference>
<organism evidence="4 5">
    <name type="scientific">Gleimia coleocanis DSM 15436</name>
    <dbReference type="NCBI Taxonomy" id="525245"/>
    <lineage>
        <taxon>Bacteria</taxon>
        <taxon>Bacillati</taxon>
        <taxon>Actinomycetota</taxon>
        <taxon>Actinomycetes</taxon>
        <taxon>Actinomycetales</taxon>
        <taxon>Actinomycetaceae</taxon>
        <taxon>Gleimia</taxon>
    </lineage>
</organism>
<evidence type="ECO:0000256" key="2">
    <source>
        <dbReference type="SAM" id="Phobius"/>
    </source>
</evidence>
<reference evidence="4 5" key="1">
    <citation type="submission" date="2009-01" db="EMBL/GenBank/DDBJ databases">
        <authorList>
            <person name="Qin X."/>
            <person name="Bachman B."/>
            <person name="Battles P."/>
            <person name="Bell A."/>
            <person name="Bess C."/>
            <person name="Bickham C."/>
            <person name="Chaboub L."/>
            <person name="Chen D."/>
            <person name="Coyle M."/>
            <person name="Deiros D.R."/>
            <person name="Dinh H."/>
            <person name="Forbes L."/>
            <person name="Fowler G."/>
            <person name="Francisco L."/>
            <person name="Fu Q."/>
            <person name="Gubbala S."/>
            <person name="Hale W."/>
            <person name="Han Y."/>
            <person name="Hemphill L."/>
            <person name="Highlander S.K."/>
            <person name="Hirani K."/>
            <person name="Hogues M."/>
            <person name="Jackson L."/>
            <person name="Jakkamsetti A."/>
            <person name="Javaid M."/>
            <person name="Jiang H."/>
            <person name="Korchina V."/>
            <person name="Kovar C."/>
            <person name="Lara F."/>
            <person name="Lee S."/>
            <person name="Mata R."/>
            <person name="Mathew T."/>
            <person name="Moen C."/>
            <person name="Morales K."/>
            <person name="Munidasa M."/>
            <person name="Nazareth L."/>
            <person name="Ngo R."/>
            <person name="Nguyen L."/>
            <person name="Okwuonu G."/>
            <person name="Ongeri F."/>
            <person name="Patil S."/>
            <person name="Petrosino J."/>
            <person name="Pham C."/>
            <person name="Pham P."/>
            <person name="Pu L.-L."/>
            <person name="Puazo M."/>
            <person name="Raj R."/>
            <person name="Reid J."/>
            <person name="Rouhana J."/>
            <person name="Saada N."/>
            <person name="Shang Y."/>
            <person name="Simmons D."/>
            <person name="Thornton R."/>
            <person name="Warren J."/>
            <person name="Weissenberger G."/>
            <person name="Zhang J."/>
            <person name="Zhang L."/>
            <person name="Zhou C."/>
            <person name="Zhu D."/>
            <person name="Muzny D."/>
            <person name="Worley K."/>
            <person name="Gibbs R."/>
        </authorList>
    </citation>
    <scope>NUCLEOTIDE SEQUENCE [LARGE SCALE GENOMIC DNA]</scope>
    <source>
        <strain evidence="4 5">DSM 15436</strain>
    </source>
</reference>
<proteinExistence type="predicted"/>
<dbReference type="InterPro" id="IPR008984">
    <property type="entry name" value="SMAD_FHA_dom_sf"/>
</dbReference>
<sequence>MASDLAFTVFRFAYLFLLWAVVLGAIWVLQRDIFGTVVTPRGKVRERRDVQKQKRASRRLAKHQPTMTKLLITSGPLIGTSIELVNNEVVIGRSPASTLVLDDSYASSRHARIFKDGDYWFIEDLGSTNGTYVDDERISGVQPFAVNQILRIGQSTFELVNQ</sequence>
<keyword evidence="2" id="KW-1133">Transmembrane helix</keyword>
<evidence type="ECO:0000256" key="1">
    <source>
        <dbReference type="ARBA" id="ARBA00022553"/>
    </source>
</evidence>
<keyword evidence="1" id="KW-0597">Phosphoprotein</keyword>
<dbReference type="Gene3D" id="2.60.200.20">
    <property type="match status" value="1"/>
</dbReference>
<dbReference type="InterPro" id="IPR000253">
    <property type="entry name" value="FHA_dom"/>
</dbReference>
<name>C0VY25_9ACTO</name>
<dbReference type="SMART" id="SM00240">
    <property type="entry name" value="FHA"/>
    <property type="match status" value="1"/>
</dbReference>
<dbReference type="InterPro" id="IPR050923">
    <property type="entry name" value="Cell_Proc_Reg/RNA_Proc"/>
</dbReference>
<gene>
    <name evidence="4" type="ORF">HMPREF0044_0065</name>
</gene>
<keyword evidence="2" id="KW-0812">Transmembrane</keyword>
<feature type="transmembrane region" description="Helical" evidence="2">
    <location>
        <begin position="12"/>
        <end position="29"/>
    </location>
</feature>
<keyword evidence="5" id="KW-1185">Reference proteome</keyword>
<dbReference type="EMBL" id="ACFG01000004">
    <property type="protein sequence ID" value="EEH64328.1"/>
    <property type="molecule type" value="Genomic_DNA"/>
</dbReference>
<evidence type="ECO:0000313" key="4">
    <source>
        <dbReference type="EMBL" id="EEH64328.1"/>
    </source>
</evidence>
<comment type="caution">
    <text evidence="4">The sequence shown here is derived from an EMBL/GenBank/DDBJ whole genome shotgun (WGS) entry which is preliminary data.</text>
</comment>
<dbReference type="AlphaFoldDB" id="C0VY25"/>
<dbReference type="PROSITE" id="PS50006">
    <property type="entry name" value="FHA_DOMAIN"/>
    <property type="match status" value="1"/>
</dbReference>
<dbReference type="OrthoDB" id="277520at2"/>
<accession>C0VY25</accession>
<dbReference type="eggNOG" id="COG1716">
    <property type="taxonomic scope" value="Bacteria"/>
</dbReference>
<keyword evidence="2" id="KW-0472">Membrane</keyword>
<dbReference type="STRING" id="525245.HMPREF0044_0065"/>
<evidence type="ECO:0000259" key="3">
    <source>
        <dbReference type="PROSITE" id="PS50006"/>
    </source>
</evidence>
<dbReference type="HOGENOM" id="CLU_131367_0_0_11"/>
<dbReference type="CDD" id="cd00060">
    <property type="entry name" value="FHA"/>
    <property type="match status" value="1"/>
</dbReference>
<protein>
    <submittedName>
        <fullName evidence="4">FHA domain protein</fullName>
    </submittedName>
</protein>
<dbReference type="RefSeq" id="WP_006547062.1">
    <property type="nucleotide sequence ID" value="NZ_DS999545.1"/>
</dbReference>
<dbReference type="Proteomes" id="UP000010301">
    <property type="component" value="Unassembled WGS sequence"/>
</dbReference>